<dbReference type="GO" id="GO:0008270">
    <property type="term" value="F:zinc ion binding"/>
    <property type="evidence" value="ECO:0007669"/>
    <property type="project" value="UniProtKB-KW"/>
</dbReference>
<evidence type="ECO:0000313" key="14">
    <source>
        <dbReference type="Proteomes" id="UP000826271"/>
    </source>
</evidence>
<evidence type="ECO:0000256" key="4">
    <source>
        <dbReference type="ARBA" id="ARBA00022737"/>
    </source>
</evidence>
<dbReference type="GO" id="GO:0006355">
    <property type="term" value="P:regulation of DNA-templated transcription"/>
    <property type="evidence" value="ECO:0007669"/>
    <property type="project" value="UniProtKB-ARBA"/>
</dbReference>
<evidence type="ECO:0000256" key="1">
    <source>
        <dbReference type="ARBA" id="ARBA00004123"/>
    </source>
</evidence>
<evidence type="ECO:0000259" key="11">
    <source>
        <dbReference type="PROSITE" id="PS50119"/>
    </source>
</evidence>
<dbReference type="Proteomes" id="UP000826271">
    <property type="component" value="Unassembled WGS sequence"/>
</dbReference>
<feature type="domain" description="B box-type" evidence="11">
    <location>
        <begin position="2"/>
        <end position="49"/>
    </location>
</feature>
<keyword evidence="4" id="KW-0677">Repeat</keyword>
<dbReference type="InterPro" id="IPR049808">
    <property type="entry name" value="CONSTANS-like_Bbox1"/>
</dbReference>
<dbReference type="InterPro" id="IPR010402">
    <property type="entry name" value="CCT_domain"/>
</dbReference>
<keyword evidence="14" id="KW-1185">Reference proteome</keyword>
<dbReference type="Pfam" id="PF06203">
    <property type="entry name" value="CCT"/>
    <property type="match status" value="1"/>
</dbReference>
<dbReference type="PROSITE" id="PS50119">
    <property type="entry name" value="ZF_BBOX"/>
    <property type="match status" value="2"/>
</dbReference>
<keyword evidence="3" id="KW-0479">Metal-binding</keyword>
<evidence type="ECO:0000256" key="5">
    <source>
        <dbReference type="ARBA" id="ARBA00022771"/>
    </source>
</evidence>
<evidence type="ECO:0000256" key="10">
    <source>
        <dbReference type="SAM" id="MobiDB-lite"/>
    </source>
</evidence>
<reference evidence="13" key="1">
    <citation type="submission" date="2019-10" db="EMBL/GenBank/DDBJ databases">
        <authorList>
            <person name="Zhang R."/>
            <person name="Pan Y."/>
            <person name="Wang J."/>
            <person name="Ma R."/>
            <person name="Yu S."/>
        </authorList>
    </citation>
    <scope>NUCLEOTIDE SEQUENCE</scope>
    <source>
        <strain evidence="13">LA-IB0</strain>
        <tissue evidence="13">Leaf</tissue>
    </source>
</reference>
<keyword evidence="5 8" id="KW-0863">Zinc-finger</keyword>
<evidence type="ECO:0000256" key="8">
    <source>
        <dbReference type="PROSITE-ProRule" id="PRU00024"/>
    </source>
</evidence>
<protein>
    <submittedName>
        <fullName evidence="13">Uncharacterized protein</fullName>
    </submittedName>
</protein>
<accession>A0AAV6XZQ3</accession>
<dbReference type="CDD" id="cd19821">
    <property type="entry name" value="Bbox1_BBX-like"/>
    <property type="match status" value="2"/>
</dbReference>
<gene>
    <name evidence="13" type="ORF">BUALT_Bualt03G0094100</name>
</gene>
<feature type="domain" description="B box-type" evidence="11">
    <location>
        <begin position="45"/>
        <end position="92"/>
    </location>
</feature>
<feature type="domain" description="CCT" evidence="12">
    <location>
        <begin position="331"/>
        <end position="373"/>
    </location>
</feature>
<comment type="similarity">
    <text evidence="2">Belongs to the CONSTANS family.</text>
</comment>
<comment type="caution">
    <text evidence="13">The sequence shown here is derived from an EMBL/GenBank/DDBJ whole genome shotgun (WGS) entry which is preliminary data.</text>
</comment>
<evidence type="ECO:0000259" key="12">
    <source>
        <dbReference type="PROSITE" id="PS51017"/>
    </source>
</evidence>
<evidence type="ECO:0000256" key="9">
    <source>
        <dbReference type="PROSITE-ProRule" id="PRU00357"/>
    </source>
</evidence>
<proteinExistence type="inferred from homology"/>
<dbReference type="SMART" id="SM00336">
    <property type="entry name" value="BBOX"/>
    <property type="match status" value="1"/>
</dbReference>
<dbReference type="EMBL" id="WHWC01000003">
    <property type="protein sequence ID" value="KAG8385909.1"/>
    <property type="molecule type" value="Genomic_DNA"/>
</dbReference>
<dbReference type="PANTHER" id="PTHR31717">
    <property type="entry name" value="ZINC FINGER PROTEIN CONSTANS-LIKE 10"/>
    <property type="match status" value="1"/>
</dbReference>
<sequence>MKMGQLCDFCGEQRSMVYCRSDAAFLCLSCDRNIHSANALSRRHSRTLICERCNSQPAVVRCIEEEISLCQNCNWSGHDAPDSAIEHKRQTINCYSGCPSATEFKRIWSFFSVDQSSCKLEAGPIILEEGDENLSHCQSQPVDHSTKDAAMEPIASDAEQLNESGSLDPLKNKACSSRIRKTGSTDTLYQDFDISDIEMSLENYDGGFDETADDWQQFFDNGGIGGAFEVGNICGIECDAECVHVAKDPSARSKKMQQAPASSDSFTSCKSDPDVYFPGPSDSSLSLSFRGPNGESSTGDHQECGGHSLPMIEEHPCSVSYSENQFSSAFRDGAVLRYKEKRKSRQFDKKIRYASRKVRADVRKRVKGRFVKAGEPYDYDPMDLTRVI</sequence>
<evidence type="ECO:0000256" key="6">
    <source>
        <dbReference type="ARBA" id="ARBA00022833"/>
    </source>
</evidence>
<dbReference type="AlphaFoldDB" id="A0AAV6XZQ3"/>
<keyword evidence="6" id="KW-0862">Zinc</keyword>
<evidence type="ECO:0000313" key="13">
    <source>
        <dbReference type="EMBL" id="KAG8385909.1"/>
    </source>
</evidence>
<feature type="region of interest" description="Disordered" evidence="10">
    <location>
        <begin position="286"/>
        <end position="309"/>
    </location>
</feature>
<dbReference type="InterPro" id="IPR000315">
    <property type="entry name" value="Znf_B-box"/>
</dbReference>
<evidence type="ECO:0000256" key="7">
    <source>
        <dbReference type="ARBA" id="ARBA00023242"/>
    </source>
</evidence>
<keyword evidence="7 9" id="KW-0539">Nucleus</keyword>
<evidence type="ECO:0000256" key="3">
    <source>
        <dbReference type="ARBA" id="ARBA00022723"/>
    </source>
</evidence>
<dbReference type="Pfam" id="PF00643">
    <property type="entry name" value="zf-B_box"/>
    <property type="match status" value="1"/>
</dbReference>
<organism evidence="13 14">
    <name type="scientific">Buddleja alternifolia</name>
    <dbReference type="NCBI Taxonomy" id="168488"/>
    <lineage>
        <taxon>Eukaryota</taxon>
        <taxon>Viridiplantae</taxon>
        <taxon>Streptophyta</taxon>
        <taxon>Embryophyta</taxon>
        <taxon>Tracheophyta</taxon>
        <taxon>Spermatophyta</taxon>
        <taxon>Magnoliopsida</taxon>
        <taxon>eudicotyledons</taxon>
        <taxon>Gunneridae</taxon>
        <taxon>Pentapetalae</taxon>
        <taxon>asterids</taxon>
        <taxon>lamiids</taxon>
        <taxon>Lamiales</taxon>
        <taxon>Scrophulariaceae</taxon>
        <taxon>Buddlejeae</taxon>
        <taxon>Buddleja</taxon>
    </lineage>
</organism>
<dbReference type="PROSITE" id="PS51017">
    <property type="entry name" value="CCT"/>
    <property type="match status" value="1"/>
</dbReference>
<dbReference type="GO" id="GO:0005634">
    <property type="term" value="C:nucleus"/>
    <property type="evidence" value="ECO:0007669"/>
    <property type="project" value="UniProtKB-SubCell"/>
</dbReference>
<name>A0AAV6XZQ3_9LAMI</name>
<evidence type="ECO:0000256" key="2">
    <source>
        <dbReference type="ARBA" id="ARBA00010024"/>
    </source>
</evidence>
<dbReference type="Pfam" id="PF22586">
    <property type="entry name" value="ANCHR-like_BBOX"/>
    <property type="match status" value="1"/>
</dbReference>
<comment type="subcellular location">
    <subcellularLocation>
        <location evidence="1 9">Nucleus</location>
    </subcellularLocation>
</comment>
<dbReference type="PANTHER" id="PTHR31717:SF138">
    <property type="entry name" value="CONSTANS-LIKE PROTEIN DAYS TO HEADING ON CHROMOSOME 2"/>
    <property type="match status" value="1"/>
</dbReference>